<name>A0A1G2HZ65_9BACT</name>
<feature type="region of interest" description="Disordered" evidence="1">
    <location>
        <begin position="272"/>
        <end position="295"/>
    </location>
</feature>
<dbReference type="Gene3D" id="2.60.40.10">
    <property type="entry name" value="Immunoglobulins"/>
    <property type="match status" value="3"/>
</dbReference>
<accession>A0A1G2HZ65</accession>
<feature type="compositionally biased region" description="Pro residues" evidence="1">
    <location>
        <begin position="279"/>
        <end position="295"/>
    </location>
</feature>
<gene>
    <name evidence="3" type="ORF">A3D35_00445</name>
</gene>
<feature type="domain" description="IPT/TIG" evidence="2">
    <location>
        <begin position="387"/>
        <end position="486"/>
    </location>
</feature>
<evidence type="ECO:0000313" key="4">
    <source>
        <dbReference type="Proteomes" id="UP000176421"/>
    </source>
</evidence>
<dbReference type="SUPFAM" id="SSF81296">
    <property type="entry name" value="E set domains"/>
    <property type="match status" value="3"/>
</dbReference>
<protein>
    <recommendedName>
        <fullName evidence="2">IPT/TIG domain-containing protein</fullName>
    </recommendedName>
</protein>
<evidence type="ECO:0000259" key="2">
    <source>
        <dbReference type="Pfam" id="PF01833"/>
    </source>
</evidence>
<dbReference type="InterPro" id="IPR013783">
    <property type="entry name" value="Ig-like_fold"/>
</dbReference>
<dbReference type="EMBL" id="MHOS01000036">
    <property type="protein sequence ID" value="OGZ67490.1"/>
    <property type="molecule type" value="Genomic_DNA"/>
</dbReference>
<evidence type="ECO:0000313" key="3">
    <source>
        <dbReference type="EMBL" id="OGZ67490.1"/>
    </source>
</evidence>
<proteinExistence type="predicted"/>
<dbReference type="Proteomes" id="UP000176421">
    <property type="component" value="Unassembled WGS sequence"/>
</dbReference>
<comment type="caution">
    <text evidence="3">The sequence shown here is derived from an EMBL/GenBank/DDBJ whole genome shotgun (WGS) entry which is preliminary data.</text>
</comment>
<dbReference type="InterPro" id="IPR014756">
    <property type="entry name" value="Ig_E-set"/>
</dbReference>
<reference evidence="3 4" key="1">
    <citation type="journal article" date="2016" name="Nat. Commun.">
        <title>Thousands of microbial genomes shed light on interconnected biogeochemical processes in an aquifer system.</title>
        <authorList>
            <person name="Anantharaman K."/>
            <person name="Brown C.T."/>
            <person name="Hug L.A."/>
            <person name="Sharon I."/>
            <person name="Castelle C.J."/>
            <person name="Probst A.J."/>
            <person name="Thomas B.C."/>
            <person name="Singh A."/>
            <person name="Wilkins M.J."/>
            <person name="Karaoz U."/>
            <person name="Brodie E.L."/>
            <person name="Williams K.H."/>
            <person name="Hubbard S.S."/>
            <person name="Banfield J.F."/>
        </authorList>
    </citation>
    <scope>NUCLEOTIDE SEQUENCE [LARGE SCALE GENOMIC DNA]</scope>
</reference>
<dbReference type="CDD" id="cd00102">
    <property type="entry name" value="IPT"/>
    <property type="match status" value="1"/>
</dbReference>
<dbReference type="InterPro" id="IPR002909">
    <property type="entry name" value="IPT_dom"/>
</dbReference>
<dbReference type="Pfam" id="PF01833">
    <property type="entry name" value="TIG"/>
    <property type="match status" value="3"/>
</dbReference>
<organism evidence="3 4">
    <name type="scientific">Candidatus Staskawiczbacteria bacterium RIFCSPHIGHO2_02_FULL_34_9</name>
    <dbReference type="NCBI Taxonomy" id="1802206"/>
    <lineage>
        <taxon>Bacteria</taxon>
        <taxon>Candidatus Staskawicziibacteriota</taxon>
    </lineage>
</organism>
<dbReference type="AlphaFoldDB" id="A0A1G2HZ65"/>
<feature type="domain" description="IPT/TIG" evidence="2">
    <location>
        <begin position="168"/>
        <end position="261"/>
    </location>
</feature>
<sequence>MNKSLTRISSILFLAVFISATFLSYGNWAKADEISTNPVPIITLISQEYKDSSKPNSILNILANNFLVALINSIFPQSVPKGSKSITIIVNGDSFMPNQDSTDSGSIIYINGKPLKTKYNSSRQLVAEIDDSYLSDVQTYEIKVVNPAPGGGISNTVNFSISSANPNPIVSDIIPLLISLGNEDFMLTINGYNFIPNSSDIPNSGSIIYFNNTPVTPTTYISSNQLTAKVPALYRSKEGVYNVMVVNPYPGGGPSNPLTFSVANTSTSITIDTSTPALMPTPTPEPTPTPTPMPIPTPTPKPTPIPTPTPKPAISCKPNWQCTEWSSCNNFQQTRSCRDANSCEISTGKPITTQPCITPTLIAVPLISKPEIPTTPTPLILPITVLPHIDSIKPDSGKAGTEITITGTNFDSKNNYVNFGKGSTRSSYQGFGSKDNKTIKFSMPTYNIPLCAYNKFPCRFAYIEINPGAYSISITNSSGISNAVKFIISPK</sequence>
<feature type="domain" description="IPT/TIG" evidence="2">
    <location>
        <begin position="70"/>
        <end position="160"/>
    </location>
</feature>
<evidence type="ECO:0000256" key="1">
    <source>
        <dbReference type="SAM" id="MobiDB-lite"/>
    </source>
</evidence>